<evidence type="ECO:0000313" key="2">
    <source>
        <dbReference type="Proteomes" id="UP001558652"/>
    </source>
</evidence>
<gene>
    <name evidence="1" type="ORF">AAG570_000214</name>
</gene>
<organism evidence="1 2">
    <name type="scientific">Ranatra chinensis</name>
    <dbReference type="NCBI Taxonomy" id="642074"/>
    <lineage>
        <taxon>Eukaryota</taxon>
        <taxon>Metazoa</taxon>
        <taxon>Ecdysozoa</taxon>
        <taxon>Arthropoda</taxon>
        <taxon>Hexapoda</taxon>
        <taxon>Insecta</taxon>
        <taxon>Pterygota</taxon>
        <taxon>Neoptera</taxon>
        <taxon>Paraneoptera</taxon>
        <taxon>Hemiptera</taxon>
        <taxon>Heteroptera</taxon>
        <taxon>Panheteroptera</taxon>
        <taxon>Nepomorpha</taxon>
        <taxon>Nepidae</taxon>
        <taxon>Ranatrinae</taxon>
        <taxon>Ranatra</taxon>
    </lineage>
</organism>
<keyword evidence="2" id="KW-1185">Reference proteome</keyword>
<name>A0ABD0YWF6_9HEMI</name>
<dbReference type="PANTHER" id="PTHR34179">
    <property type="entry name" value="TUMOR PROTEIN P53-INDUCIBLE PROTEIN 13"/>
    <property type="match status" value="1"/>
</dbReference>
<comment type="caution">
    <text evidence="1">The sequence shown here is derived from an EMBL/GenBank/DDBJ whole genome shotgun (WGS) entry which is preliminary data.</text>
</comment>
<dbReference type="PANTHER" id="PTHR34179:SF1">
    <property type="entry name" value="TUMOR PROTEIN P53-INDUCIBLE PROTEIN 13"/>
    <property type="match status" value="1"/>
</dbReference>
<evidence type="ECO:0008006" key="3">
    <source>
        <dbReference type="Google" id="ProtNLM"/>
    </source>
</evidence>
<dbReference type="EMBL" id="JBFDAA010000001">
    <property type="protein sequence ID" value="KAL1140282.1"/>
    <property type="molecule type" value="Genomic_DNA"/>
</dbReference>
<sequence length="150" mass="17514">MQSEINYDSNLPTYGPHRPAWPRYGEYKFVPRQRWIHNLEHGAVVMLYHPCAHPFLVSKLRKIVESCLYRHIITPFTLLNPDRPLALVTWGWALLMSDIDREIVTDFIQHHALKGPEHLSQDGQYDYMLLTPAKIVSNQEDDVICPRGRP</sequence>
<accession>A0ABD0YWF6</accession>
<proteinExistence type="predicted"/>
<protein>
    <recommendedName>
        <fullName evidence="3">DUF3105 domain-containing protein</fullName>
    </recommendedName>
</protein>
<reference evidence="1 2" key="1">
    <citation type="submission" date="2024-07" db="EMBL/GenBank/DDBJ databases">
        <title>Chromosome-level genome assembly of the water stick insect Ranatra chinensis (Heteroptera: Nepidae).</title>
        <authorList>
            <person name="Liu X."/>
        </authorList>
    </citation>
    <scope>NUCLEOTIDE SEQUENCE [LARGE SCALE GENOMIC DNA]</scope>
    <source>
        <strain evidence="1">Cailab_2021Rc</strain>
        <tissue evidence="1">Muscle</tissue>
    </source>
</reference>
<dbReference type="Pfam" id="PF11303">
    <property type="entry name" value="DUF3105"/>
    <property type="match status" value="1"/>
</dbReference>
<evidence type="ECO:0000313" key="1">
    <source>
        <dbReference type="EMBL" id="KAL1140282.1"/>
    </source>
</evidence>
<dbReference type="InterPro" id="IPR021454">
    <property type="entry name" value="DUF3105"/>
</dbReference>
<dbReference type="AlphaFoldDB" id="A0ABD0YWF6"/>
<dbReference type="Proteomes" id="UP001558652">
    <property type="component" value="Unassembled WGS sequence"/>
</dbReference>